<feature type="region of interest" description="Disordered" evidence="1">
    <location>
        <begin position="1"/>
        <end position="22"/>
    </location>
</feature>
<sequence>MPSWSVSQRQRTGVSLLPQGTSSSFSFEKQNNRWQQYIAGLPTAEKAAANQEYSDFDTGEDAFTIVLDHGREALDTLQAAIDDETSQTGTEQLLQNLNSIHSKSVTTPSEKSNRLWFLIQQIQLLIQWRQLIQPTTPLSITCGARSQLRRAALAFKPIAHSSPQSFCKTSQQQEYDRANAFRHFLSTFPSHILLFSLNSAFSDSSYAFRLKKPQDTGLLAGLMPA</sequence>
<protein>
    <submittedName>
        <fullName evidence="2">Uncharacterized protein</fullName>
    </submittedName>
</protein>
<dbReference type="EMBL" id="JAKKPZ010000012">
    <property type="protein sequence ID" value="KAI1715000.1"/>
    <property type="molecule type" value="Genomic_DNA"/>
</dbReference>
<gene>
    <name evidence="2" type="ORF">DdX_08277</name>
</gene>
<comment type="caution">
    <text evidence="2">The sequence shown here is derived from an EMBL/GenBank/DDBJ whole genome shotgun (WGS) entry which is preliminary data.</text>
</comment>
<keyword evidence="3" id="KW-1185">Reference proteome</keyword>
<dbReference type="Proteomes" id="UP001201812">
    <property type="component" value="Unassembled WGS sequence"/>
</dbReference>
<reference evidence="2" key="1">
    <citation type="submission" date="2022-01" db="EMBL/GenBank/DDBJ databases">
        <title>Genome Sequence Resource for Two Populations of Ditylenchus destructor, the Migratory Endoparasitic Phytonematode.</title>
        <authorList>
            <person name="Zhang H."/>
            <person name="Lin R."/>
            <person name="Xie B."/>
        </authorList>
    </citation>
    <scope>NUCLEOTIDE SEQUENCE</scope>
    <source>
        <strain evidence="2">BazhouSP</strain>
    </source>
</reference>
<accession>A0AAD4R7A9</accession>
<evidence type="ECO:0000313" key="3">
    <source>
        <dbReference type="Proteomes" id="UP001201812"/>
    </source>
</evidence>
<evidence type="ECO:0000313" key="2">
    <source>
        <dbReference type="EMBL" id="KAI1715000.1"/>
    </source>
</evidence>
<dbReference type="AlphaFoldDB" id="A0AAD4R7A9"/>
<name>A0AAD4R7A9_9BILA</name>
<organism evidence="2 3">
    <name type="scientific">Ditylenchus destructor</name>
    <dbReference type="NCBI Taxonomy" id="166010"/>
    <lineage>
        <taxon>Eukaryota</taxon>
        <taxon>Metazoa</taxon>
        <taxon>Ecdysozoa</taxon>
        <taxon>Nematoda</taxon>
        <taxon>Chromadorea</taxon>
        <taxon>Rhabditida</taxon>
        <taxon>Tylenchina</taxon>
        <taxon>Tylenchomorpha</taxon>
        <taxon>Sphaerularioidea</taxon>
        <taxon>Anguinidae</taxon>
        <taxon>Anguininae</taxon>
        <taxon>Ditylenchus</taxon>
    </lineage>
</organism>
<evidence type="ECO:0000256" key="1">
    <source>
        <dbReference type="SAM" id="MobiDB-lite"/>
    </source>
</evidence>
<proteinExistence type="predicted"/>